<dbReference type="PANTHER" id="PTHR42812">
    <property type="entry name" value="BETA-XYLOSIDASE"/>
    <property type="match status" value="1"/>
</dbReference>
<dbReference type="InterPro" id="IPR006710">
    <property type="entry name" value="Glyco_hydro_43"/>
</dbReference>
<dbReference type="CDD" id="cd09000">
    <property type="entry name" value="GH43_SXA-like"/>
    <property type="match status" value="1"/>
</dbReference>
<dbReference type="Pfam" id="PF17851">
    <property type="entry name" value="GH43_C2"/>
    <property type="match status" value="1"/>
</dbReference>
<organism evidence="7 8">
    <name type="scientific">Nocardiopsis tropica</name>
    <dbReference type="NCBI Taxonomy" id="109330"/>
    <lineage>
        <taxon>Bacteria</taxon>
        <taxon>Bacillati</taxon>
        <taxon>Actinomycetota</taxon>
        <taxon>Actinomycetes</taxon>
        <taxon>Streptosporangiales</taxon>
        <taxon>Nocardiopsidaceae</taxon>
        <taxon>Nocardiopsis</taxon>
    </lineage>
</organism>
<evidence type="ECO:0000259" key="6">
    <source>
        <dbReference type="Pfam" id="PF17851"/>
    </source>
</evidence>
<accession>A0ABV1ZQ18</accession>
<feature type="compositionally biased region" description="Pro residues" evidence="5">
    <location>
        <begin position="320"/>
        <end position="329"/>
    </location>
</feature>
<dbReference type="InterPro" id="IPR023296">
    <property type="entry name" value="Glyco_hydro_beta-prop_sf"/>
</dbReference>
<keyword evidence="3 4" id="KW-0326">Glycosidase</keyword>
<evidence type="ECO:0000313" key="7">
    <source>
        <dbReference type="EMBL" id="MES0833210.1"/>
    </source>
</evidence>
<dbReference type="PANTHER" id="PTHR42812:SF12">
    <property type="entry name" value="BETA-XYLOSIDASE-RELATED"/>
    <property type="match status" value="1"/>
</dbReference>
<keyword evidence="8" id="KW-1185">Reference proteome</keyword>
<proteinExistence type="inferred from homology"/>
<keyword evidence="2 4" id="KW-0378">Hydrolase</keyword>
<reference evidence="7 8" key="1">
    <citation type="submission" date="2024-06" db="EMBL/GenBank/DDBJ databases">
        <authorList>
            <person name="Bataeva Y.V."/>
            <person name="Grigorian L.N."/>
            <person name="Solomentsev V.I."/>
        </authorList>
    </citation>
    <scope>NUCLEOTIDE SEQUENCE [LARGE SCALE GENOMIC DNA]</scope>
    <source>
        <strain evidence="8">SCPM-O-B-12605 (RCAM04882)</strain>
    </source>
</reference>
<dbReference type="GO" id="GO:0016787">
    <property type="term" value="F:hydrolase activity"/>
    <property type="evidence" value="ECO:0007669"/>
    <property type="project" value="UniProtKB-KW"/>
</dbReference>
<evidence type="ECO:0000256" key="4">
    <source>
        <dbReference type="RuleBase" id="RU361187"/>
    </source>
</evidence>
<dbReference type="EMBL" id="JBEQNB010000003">
    <property type="protein sequence ID" value="MES0833210.1"/>
    <property type="molecule type" value="Genomic_DNA"/>
</dbReference>
<gene>
    <name evidence="7" type="ORF">ABUK86_05455</name>
</gene>
<feature type="region of interest" description="Disordered" evidence="5">
    <location>
        <begin position="305"/>
        <end position="336"/>
    </location>
</feature>
<dbReference type="Gene3D" id="2.60.120.200">
    <property type="match status" value="1"/>
</dbReference>
<protein>
    <submittedName>
        <fullName evidence="7">Glycoside hydrolase family 43 protein</fullName>
    </submittedName>
</protein>
<dbReference type="RefSeq" id="WP_352982808.1">
    <property type="nucleotide sequence ID" value="NZ_JBEQNA010000002.1"/>
</dbReference>
<evidence type="ECO:0000256" key="5">
    <source>
        <dbReference type="SAM" id="MobiDB-lite"/>
    </source>
</evidence>
<evidence type="ECO:0000313" key="8">
    <source>
        <dbReference type="Proteomes" id="UP001432401"/>
    </source>
</evidence>
<evidence type="ECO:0000256" key="2">
    <source>
        <dbReference type="ARBA" id="ARBA00022801"/>
    </source>
</evidence>
<name>A0ABV1ZQ18_9ACTN</name>
<feature type="domain" description="Beta-xylosidase C-terminal Concanavalin A-like" evidence="6">
    <location>
        <begin position="333"/>
        <end position="550"/>
    </location>
</feature>
<dbReference type="InterPro" id="IPR013320">
    <property type="entry name" value="ConA-like_dom_sf"/>
</dbReference>
<dbReference type="SUPFAM" id="SSF75005">
    <property type="entry name" value="Arabinanase/levansucrase/invertase"/>
    <property type="match status" value="1"/>
</dbReference>
<evidence type="ECO:0000256" key="3">
    <source>
        <dbReference type="ARBA" id="ARBA00023295"/>
    </source>
</evidence>
<dbReference type="Gene3D" id="2.115.10.20">
    <property type="entry name" value="Glycosyl hydrolase domain, family 43"/>
    <property type="match status" value="1"/>
</dbReference>
<evidence type="ECO:0000256" key="1">
    <source>
        <dbReference type="ARBA" id="ARBA00009865"/>
    </source>
</evidence>
<dbReference type="Pfam" id="PF04616">
    <property type="entry name" value="Glyco_hydro_43"/>
    <property type="match status" value="1"/>
</dbReference>
<comment type="caution">
    <text evidence="7">The sequence shown here is derived from an EMBL/GenBank/DDBJ whole genome shotgun (WGS) entry which is preliminary data.</text>
</comment>
<dbReference type="InterPro" id="IPR051795">
    <property type="entry name" value="Glycosyl_Hydrlase_43"/>
</dbReference>
<dbReference type="SUPFAM" id="SSF49899">
    <property type="entry name" value="Concanavalin A-like lectins/glucanases"/>
    <property type="match status" value="1"/>
</dbReference>
<dbReference type="InterPro" id="IPR041542">
    <property type="entry name" value="GH43_C2"/>
</dbReference>
<comment type="similarity">
    <text evidence="1 4">Belongs to the glycosyl hydrolase 43 family.</text>
</comment>
<dbReference type="Proteomes" id="UP001432401">
    <property type="component" value="Unassembled WGS sequence"/>
</dbReference>
<sequence>MTTLPATAALSGTIANPVLPGFHPDPSILRVGDDYYLATSTFEWCPGVVLHHSRDLVRWRPLGGALTEARLLDLTGRRDSAGVWAPCLSHKEGLFYLIFTNVENYAGGFWDTPNLVTTAPAVTGPWSDPVPLHSMGFDPSVFHDADGRSWVLSNLNDWRPGRNAFKGIVLQELDTEAMRLVGEARLIFAGTEAGVTEGAHLYRKDGWYYLMTAEGGTTWDHQVTVARSRRIEGPYEPDPAGPTLTSRPDPSLVLQKAGHGSLVETQGGEWFLAHLASRPLTERGRCVRGRETALQRVAWSPEGWPRVEGAAPREEVPGPALEPHPWPEPPETDGFDAAELRPEWSTLRRHASADWLSLEERPGHLRIRGGQSPAGTGSPSLVARRVQHERCAMETVMEFRTRTFQQMAGLTAYYNTRHWHYLRIGFDEEEGMFARVLTCDRGRYREVGHRVVVEDWERCHMRAVIDGAELRFGLSRDGRSWTDMGVVLDAGILSDDHAAEREGGEGGHPDREGNAGLVRAWGFTGAFLGLWVHDLAGTGCHADFDHASYRGTARPDR</sequence>